<dbReference type="PANTHER" id="PTHR35317">
    <property type="entry name" value="OS04G0629600 PROTEIN"/>
    <property type="match status" value="1"/>
</dbReference>
<feature type="region of interest" description="Disordered" evidence="3">
    <location>
        <begin position="1"/>
        <end position="20"/>
    </location>
</feature>
<evidence type="ECO:0000259" key="4">
    <source>
        <dbReference type="PROSITE" id="PS50158"/>
    </source>
</evidence>
<dbReference type="Pfam" id="PF00098">
    <property type="entry name" value="zf-CCHC"/>
    <property type="match status" value="1"/>
</dbReference>
<dbReference type="InterPro" id="IPR001878">
    <property type="entry name" value="Znf_CCHC"/>
</dbReference>
<evidence type="ECO:0000256" key="3">
    <source>
        <dbReference type="SAM" id="MobiDB-lite"/>
    </source>
</evidence>
<keyword evidence="2" id="KW-0175">Coiled coil</keyword>
<feature type="region of interest" description="Disordered" evidence="3">
    <location>
        <begin position="618"/>
        <end position="639"/>
    </location>
</feature>
<dbReference type="SMART" id="SM00343">
    <property type="entry name" value="ZnF_C2HC"/>
    <property type="match status" value="1"/>
</dbReference>
<feature type="non-terminal residue" evidence="5">
    <location>
        <position position="1"/>
    </location>
</feature>
<proteinExistence type="predicted"/>
<keyword evidence="1" id="KW-0862">Zinc</keyword>
<feature type="compositionally biased region" description="Basic and acidic residues" evidence="3">
    <location>
        <begin position="802"/>
        <end position="823"/>
    </location>
</feature>
<dbReference type="GO" id="GO:0008270">
    <property type="term" value="F:zinc ion binding"/>
    <property type="evidence" value="ECO:0007669"/>
    <property type="project" value="UniProtKB-KW"/>
</dbReference>
<feature type="domain" description="CCHC-type" evidence="4">
    <location>
        <begin position="604"/>
        <end position="618"/>
    </location>
</feature>
<keyword evidence="1" id="KW-0479">Metal-binding</keyword>
<feature type="non-terminal residue" evidence="5">
    <location>
        <position position="823"/>
    </location>
</feature>
<accession>A0A699IJK6</accession>
<gene>
    <name evidence="5" type="ORF">Tci_515370</name>
</gene>
<evidence type="ECO:0000313" key="5">
    <source>
        <dbReference type="EMBL" id="GEZ43397.1"/>
    </source>
</evidence>
<dbReference type="InterPro" id="IPR036875">
    <property type="entry name" value="Znf_CCHC_sf"/>
</dbReference>
<comment type="caution">
    <text evidence="5">The sequence shown here is derived from an EMBL/GenBank/DDBJ whole genome shotgun (WGS) entry which is preliminary data.</text>
</comment>
<dbReference type="AlphaFoldDB" id="A0A699IJK6"/>
<evidence type="ECO:0000256" key="2">
    <source>
        <dbReference type="SAM" id="Coils"/>
    </source>
</evidence>
<dbReference type="PANTHER" id="PTHR35317:SF29">
    <property type="entry name" value="CCHC-TYPE DOMAIN-CONTAINING PROTEIN"/>
    <property type="match status" value="1"/>
</dbReference>
<feature type="compositionally biased region" description="Polar residues" evidence="3">
    <location>
        <begin position="765"/>
        <end position="793"/>
    </location>
</feature>
<feature type="coiled-coil region" evidence="2">
    <location>
        <begin position="680"/>
        <end position="707"/>
    </location>
</feature>
<sequence>DDSQGEAFPTVSGLEAGQDKENIIQTSALAHDSTPRVNSLDADEGTQDLEISSLKARIKLLEDRDKGTTELSRGDAPIKGRSLEAEEEACVERSTKRGCNDTEEMVNVLISMDATNILTSRVLAVSVPPVGEIPTVGVPTGSGLVPTVSAIVTTASVVTPYSRRKGKEKMIARDAEIARIHVEEELQMMINGLDRNNKMIAKHLHEYKQAAAELTIGEKIELINELVKYQDHHAKILKYQAQQSKPPSKKQQREFYMSVLRSHSGWKTKHFKGMTLEEIKEKFIPVWKKIKDFMLMALKKEGERFKRKGLRLEQGSAKKMKTSEEVSEEDLKEMMQLVPVEEFRIQQYLQHEHYALWEVIEFGDSYKVPTNTDPDNATTRKDDEQSGRTVTITTKDMQKKKNDVKARTTLLLSLPDEHQLRFIKYKTAKELWAAILKTFGWNEATKKRKKNLLKQQYGNFKAEGSETLEQMFNRLQVIVSQLQFTDVEVKKDDFNQKFLTSLAPKWLMHTIVWRNRNDLDTMSLDDLYNHLKNISGNEDGNIACVSTTSTAFPTANASIATISQDTASAYIASQSNDKFWKRTGKKISIQGSDVVGFDKSKVECFNCHKMGHFARECRAPRSQERGRKENYRQGSKAKEKTPKALMAIDGVGWDWSYMANEGEDHTLVADAEASTEFALMANTESKLEELKLEKDGLDGKLAGLLKASNNLDNLIESQRSDKVKERVGYNAVSPPAADLYLSPKKDLSWTGLPEFVDDIVTDYSRPSPTIASTSAEGQNKDSSTSEDVASPNTPKLFVKFVKPKDSQSESKTDKQETPKKPQV</sequence>
<reference evidence="5" key="1">
    <citation type="journal article" date="2019" name="Sci. Rep.">
        <title>Draft genome of Tanacetum cinerariifolium, the natural source of mosquito coil.</title>
        <authorList>
            <person name="Yamashiro T."/>
            <person name="Shiraishi A."/>
            <person name="Satake H."/>
            <person name="Nakayama K."/>
        </authorList>
    </citation>
    <scope>NUCLEOTIDE SEQUENCE</scope>
</reference>
<dbReference type="GO" id="GO:0003676">
    <property type="term" value="F:nucleic acid binding"/>
    <property type="evidence" value="ECO:0007669"/>
    <property type="project" value="InterPro"/>
</dbReference>
<dbReference type="PROSITE" id="PS50158">
    <property type="entry name" value="ZF_CCHC"/>
    <property type="match status" value="1"/>
</dbReference>
<dbReference type="Gene3D" id="4.10.60.10">
    <property type="entry name" value="Zinc finger, CCHC-type"/>
    <property type="match status" value="1"/>
</dbReference>
<dbReference type="EMBL" id="BKCJ010278413">
    <property type="protein sequence ID" value="GEZ43397.1"/>
    <property type="molecule type" value="Genomic_DNA"/>
</dbReference>
<organism evidence="5">
    <name type="scientific">Tanacetum cinerariifolium</name>
    <name type="common">Dalmatian daisy</name>
    <name type="synonym">Chrysanthemum cinerariifolium</name>
    <dbReference type="NCBI Taxonomy" id="118510"/>
    <lineage>
        <taxon>Eukaryota</taxon>
        <taxon>Viridiplantae</taxon>
        <taxon>Streptophyta</taxon>
        <taxon>Embryophyta</taxon>
        <taxon>Tracheophyta</taxon>
        <taxon>Spermatophyta</taxon>
        <taxon>Magnoliopsida</taxon>
        <taxon>eudicotyledons</taxon>
        <taxon>Gunneridae</taxon>
        <taxon>Pentapetalae</taxon>
        <taxon>asterids</taxon>
        <taxon>campanulids</taxon>
        <taxon>Asterales</taxon>
        <taxon>Asteraceae</taxon>
        <taxon>Asteroideae</taxon>
        <taxon>Anthemideae</taxon>
        <taxon>Anthemidinae</taxon>
        <taxon>Tanacetum</taxon>
    </lineage>
</organism>
<protein>
    <recommendedName>
        <fullName evidence="4">CCHC-type domain-containing protein</fullName>
    </recommendedName>
</protein>
<name>A0A699IJK6_TANCI</name>
<dbReference type="Pfam" id="PF14223">
    <property type="entry name" value="Retrotran_gag_2"/>
    <property type="match status" value="1"/>
</dbReference>
<evidence type="ECO:0000256" key="1">
    <source>
        <dbReference type="PROSITE-ProRule" id="PRU00047"/>
    </source>
</evidence>
<feature type="region of interest" description="Disordered" evidence="3">
    <location>
        <begin position="765"/>
        <end position="823"/>
    </location>
</feature>
<dbReference type="SUPFAM" id="SSF57756">
    <property type="entry name" value="Retrovirus zinc finger-like domains"/>
    <property type="match status" value="1"/>
</dbReference>
<keyword evidence="1" id="KW-0863">Zinc-finger</keyword>